<evidence type="ECO:0000313" key="2">
    <source>
        <dbReference type="EMBL" id="HEB74670.1"/>
    </source>
</evidence>
<reference evidence="2" key="1">
    <citation type="journal article" date="2020" name="mSystems">
        <title>Genome- and Community-Level Interaction Insights into Carbon Utilization and Element Cycling Functions of Hydrothermarchaeota in Hydrothermal Sediment.</title>
        <authorList>
            <person name="Zhou Z."/>
            <person name="Liu Y."/>
            <person name="Xu W."/>
            <person name="Pan J."/>
            <person name="Luo Z.H."/>
            <person name="Li M."/>
        </authorList>
    </citation>
    <scope>NUCLEOTIDE SEQUENCE [LARGE SCALE GENOMIC DNA]</scope>
    <source>
        <strain evidence="2">HyVt-45</strain>
    </source>
</reference>
<dbReference type="InterPro" id="IPR037522">
    <property type="entry name" value="HD_GYP_dom"/>
</dbReference>
<dbReference type="InterPro" id="IPR052020">
    <property type="entry name" value="Cyclic_di-GMP/3'3'-cGAMP_PDE"/>
</dbReference>
<feature type="non-terminal residue" evidence="2">
    <location>
        <position position="1"/>
    </location>
</feature>
<organism evidence="2">
    <name type="scientific">Desulfofervidus auxilii</name>
    <dbReference type="NCBI Taxonomy" id="1621989"/>
    <lineage>
        <taxon>Bacteria</taxon>
        <taxon>Pseudomonadati</taxon>
        <taxon>Thermodesulfobacteriota</taxon>
        <taxon>Candidatus Desulfofervidia</taxon>
        <taxon>Candidatus Desulfofervidales</taxon>
        <taxon>Candidatus Desulfofervidaceae</taxon>
        <taxon>Candidatus Desulfofervidus</taxon>
    </lineage>
</organism>
<feature type="domain" description="HD-GYP" evidence="1">
    <location>
        <begin position="1"/>
        <end position="123"/>
    </location>
</feature>
<dbReference type="Gene3D" id="1.10.3210.10">
    <property type="entry name" value="Hypothetical protein af1432"/>
    <property type="match status" value="1"/>
</dbReference>
<dbReference type="PANTHER" id="PTHR45228">
    <property type="entry name" value="CYCLIC DI-GMP PHOSPHODIESTERASE TM_0186-RELATED"/>
    <property type="match status" value="1"/>
</dbReference>
<dbReference type="PROSITE" id="PS51832">
    <property type="entry name" value="HD_GYP"/>
    <property type="match status" value="1"/>
</dbReference>
<comment type="caution">
    <text evidence="2">The sequence shown here is derived from an EMBL/GenBank/DDBJ whole genome shotgun (WGS) entry which is preliminary data.</text>
</comment>
<dbReference type="PANTHER" id="PTHR45228:SF1">
    <property type="entry name" value="CYCLIC DI-GMP PHOSPHODIESTERASE TM_0186"/>
    <property type="match status" value="1"/>
</dbReference>
<dbReference type="AlphaFoldDB" id="A0A7V1I589"/>
<dbReference type="SUPFAM" id="SSF109604">
    <property type="entry name" value="HD-domain/PDEase-like"/>
    <property type="match status" value="1"/>
</dbReference>
<dbReference type="Pfam" id="PF13487">
    <property type="entry name" value="HD_5"/>
    <property type="match status" value="1"/>
</dbReference>
<dbReference type="EMBL" id="DRKW01000333">
    <property type="protein sequence ID" value="HEB74670.1"/>
    <property type="molecule type" value="Genomic_DNA"/>
</dbReference>
<evidence type="ECO:0000259" key="1">
    <source>
        <dbReference type="PROSITE" id="PS51832"/>
    </source>
</evidence>
<gene>
    <name evidence="2" type="ORF">ENJ03_05565</name>
</gene>
<dbReference type="CDD" id="cd00077">
    <property type="entry name" value="HDc"/>
    <property type="match status" value="1"/>
</dbReference>
<dbReference type="InterPro" id="IPR003607">
    <property type="entry name" value="HD/PDEase_dom"/>
</dbReference>
<protein>
    <submittedName>
        <fullName evidence="2">HD domain-containing protein</fullName>
    </submittedName>
</protein>
<sequence>ADLILHKPGKLSPEEWEIMKTHCEIGYSLAKAIPELNPIAEYILYHHERWDGKGYPKGLKGEEIPLLARIVTIVDAYSAMLCDRPYRKAMSKQEALEEIKKGAGGQFDPRLVELFLKIVGENS</sequence>
<dbReference type="Proteomes" id="UP000886268">
    <property type="component" value="Unassembled WGS sequence"/>
</dbReference>
<accession>A0A7V1I589</accession>
<name>A0A7V1I589_DESA2</name>
<proteinExistence type="predicted"/>